<dbReference type="NCBIfam" id="NF033517">
    <property type="entry name" value="transpos_IS66"/>
    <property type="match status" value="1"/>
</dbReference>
<organism evidence="6 7">
    <name type="scientific">Limosilactobacillus reuteri</name>
    <name type="common">Lactobacillus reuteri</name>
    <dbReference type="NCBI Taxonomy" id="1598"/>
    <lineage>
        <taxon>Bacteria</taxon>
        <taxon>Bacillati</taxon>
        <taxon>Bacillota</taxon>
        <taxon>Bacilli</taxon>
        <taxon>Lactobacillales</taxon>
        <taxon>Lactobacillaceae</taxon>
        <taxon>Limosilactobacillus</taxon>
    </lineage>
</organism>
<dbReference type="InterPro" id="IPR024474">
    <property type="entry name" value="Znf_dom_IS66"/>
</dbReference>
<dbReference type="InterPro" id="IPR004291">
    <property type="entry name" value="Transposase_IS66_central"/>
</dbReference>
<dbReference type="Pfam" id="PF13005">
    <property type="entry name" value="zf-IS66"/>
    <property type="match status" value="1"/>
</dbReference>
<dbReference type="Proteomes" id="UP000184174">
    <property type="component" value="Unassembled WGS sequence"/>
</dbReference>
<keyword evidence="1" id="KW-0175">Coiled coil</keyword>
<feature type="domain" description="Transposase IS66 zinc-finger binding" evidence="3">
    <location>
        <begin position="115"/>
        <end position="158"/>
    </location>
</feature>
<evidence type="ECO:0000313" key="6">
    <source>
        <dbReference type="EMBL" id="OJI10376.1"/>
    </source>
</evidence>
<dbReference type="Pfam" id="PF03050">
    <property type="entry name" value="DDE_Tnp_IS66"/>
    <property type="match status" value="1"/>
</dbReference>
<dbReference type="InterPro" id="IPR024463">
    <property type="entry name" value="Transposase_TnpC_homeodom"/>
</dbReference>
<feature type="domain" description="Transposase IS66 central" evidence="2">
    <location>
        <begin position="177"/>
        <end position="460"/>
    </location>
</feature>
<evidence type="ECO:0000259" key="4">
    <source>
        <dbReference type="Pfam" id="PF13007"/>
    </source>
</evidence>
<dbReference type="EMBL" id="MKQH01000014">
    <property type="protein sequence ID" value="OJI10376.1"/>
    <property type="molecule type" value="Genomic_DNA"/>
</dbReference>
<dbReference type="PANTHER" id="PTHR33678:SF2">
    <property type="match status" value="1"/>
</dbReference>
<gene>
    <name evidence="6" type="ORF">BJI45_07200</name>
</gene>
<evidence type="ECO:0000259" key="5">
    <source>
        <dbReference type="Pfam" id="PF13817"/>
    </source>
</evidence>
<dbReference type="InterPro" id="IPR039552">
    <property type="entry name" value="IS66_C"/>
</dbReference>
<protein>
    <submittedName>
        <fullName evidence="6">Transposase</fullName>
    </submittedName>
</protein>
<dbReference type="InterPro" id="IPR052344">
    <property type="entry name" value="Transposase-related"/>
</dbReference>
<comment type="caution">
    <text evidence="6">The sequence shown here is derived from an EMBL/GenBank/DDBJ whole genome shotgun (WGS) entry which is preliminary data.</text>
</comment>
<feature type="domain" description="Transposase TnpC homeodomain" evidence="4">
    <location>
        <begin position="27"/>
        <end position="106"/>
    </location>
</feature>
<evidence type="ECO:0000256" key="1">
    <source>
        <dbReference type="SAM" id="Coils"/>
    </source>
</evidence>
<dbReference type="Pfam" id="PF13817">
    <property type="entry name" value="DDE_Tnp_IS66_C"/>
    <property type="match status" value="1"/>
</dbReference>
<reference evidence="6 7" key="1">
    <citation type="submission" date="2016-10" db="EMBL/GenBank/DDBJ databases">
        <title>Genome sequence of Lactobacillus reuteri 121, a source of glucan and fructan exopolysaccharides.</title>
        <authorList>
            <person name="Gangoiti J."/>
            <person name="Lammerts Van Bueren A."/>
            <person name="Dijkhuizen L."/>
        </authorList>
    </citation>
    <scope>NUCLEOTIDE SEQUENCE [LARGE SCALE GENOMIC DNA]</scope>
    <source>
        <strain evidence="6 7">121</strain>
    </source>
</reference>
<dbReference type="AlphaFoldDB" id="A0AB36HZV8"/>
<feature type="coiled-coil region" evidence="1">
    <location>
        <begin position="3"/>
        <end position="37"/>
    </location>
</feature>
<dbReference type="RefSeq" id="WP_003674473.1">
    <property type="nucleotide sequence ID" value="NZ_CM122995.1"/>
</dbReference>
<evidence type="ECO:0000313" key="7">
    <source>
        <dbReference type="Proteomes" id="UP000184174"/>
    </source>
</evidence>
<dbReference type="PANTHER" id="PTHR33678">
    <property type="entry name" value="BLL1576 PROTEIN"/>
    <property type="match status" value="1"/>
</dbReference>
<accession>A0AB36HZV8</accession>
<proteinExistence type="predicted"/>
<evidence type="ECO:0000259" key="2">
    <source>
        <dbReference type="Pfam" id="PF03050"/>
    </source>
</evidence>
<name>A0AB36HZV8_LIMRT</name>
<feature type="domain" description="Transposase IS66 C-terminal" evidence="5">
    <location>
        <begin position="467"/>
        <end position="504"/>
    </location>
</feature>
<dbReference type="Pfam" id="PF13007">
    <property type="entry name" value="LZ_Tnp_IS66"/>
    <property type="match status" value="1"/>
</dbReference>
<evidence type="ECO:0000259" key="3">
    <source>
        <dbReference type="Pfam" id="PF13005"/>
    </source>
</evidence>
<sequence length="514" mass="59289">MSKSLLVEENRELKQQIKALKDQVNKLTAIIKLQQNQMFGKKTEVIESVVDGQQSLFSDDELAQLQDSNVSITEVIEKQKKQVVRHRKAKVSGQRTAFLDRLPQVDKTIHLTNEDCPKCHEQMKKIGNHLYSREVRLKPAELYCVNLYQESYKCNDCDEDGKDIIISSQMPQSLLPHSYVSSSILAKVAEYKFALALPFHRQVKLWQAVGLPVSGRQLATNIITVSQTYLKPLYDRLTQLMQGENVIQMDETPFKVIDEAKNTSYFWATKTTSEFSRHQMVIFHYRNTRSGKVIGDIIGQDYPGFIMCDGYGGYSNRLYSNARFGSCLVHIRREFIRITKLLSKKQLKYSKALHAVKLLGAVFHKENGLVYQTEEEKRQQRITHVKPLLDRFYQYLGSITSPQGRLCAAIKNALKLRTRVYRIFENGQIPLSNNSLEGEIRFTTLVRKNCLFAKSVRGAEANAIYYTLVATAKTNKLNVYKYFKYLFDRLPNQKRSDIEAFLPWAEEVQQVCHN</sequence>